<accession>F4QFP6</accession>
<name>F4QFP6_CACFS</name>
<dbReference type="RefSeq" id="XP_004350203.1">
    <property type="nucleotide sequence ID" value="XM_004350153.1"/>
</dbReference>
<feature type="signal peptide" evidence="1">
    <location>
        <begin position="1"/>
        <end position="23"/>
    </location>
</feature>
<evidence type="ECO:0000256" key="1">
    <source>
        <dbReference type="SAM" id="SignalP"/>
    </source>
</evidence>
<dbReference type="AlphaFoldDB" id="F4QFP6"/>
<dbReference type="GeneID" id="14866081"/>
<dbReference type="KEGG" id="dfa:DFA_11260"/>
<evidence type="ECO:0000313" key="3">
    <source>
        <dbReference type="Proteomes" id="UP000007797"/>
    </source>
</evidence>
<dbReference type="EMBL" id="GL883029">
    <property type="protein sequence ID" value="EGG13499.1"/>
    <property type="molecule type" value="Genomic_DNA"/>
</dbReference>
<gene>
    <name evidence="2" type="ORF">DFA_11260</name>
</gene>
<keyword evidence="1" id="KW-0732">Signal</keyword>
<keyword evidence="3" id="KW-1185">Reference proteome</keyword>
<feature type="chain" id="PRO_5003314050" evidence="1">
    <location>
        <begin position="24"/>
        <end position="273"/>
    </location>
</feature>
<dbReference type="Proteomes" id="UP000007797">
    <property type="component" value="Unassembled WGS sequence"/>
</dbReference>
<protein>
    <submittedName>
        <fullName evidence="2">Uncharacterized protein</fullName>
    </submittedName>
</protein>
<sequence length="273" mass="30881">MNSNWFLVMTVATLLLCCHYSNSQQTIPDDELQSAIFLIRQYGLPVPQNQSLCDPFYAGSNVHARFLKEIIDIYLYIIYLLPLHYLFMESSYFNSYTRIDGGSPSSTLTTLTMPALKSIHLDCKGVVVNQSINILKLLKSVKSLSIIELLYDTSISYIPSDFNNFPNLVDFQLTLDQPLIIPRTFLNNSVDLQSITIQFPVSSITIDDSLYFPSLFSDYFYSNCINGSHHINVTSKSFPKLSVFAINALLGSNTTVYFNLDPSDTVKKRLSEN</sequence>
<organism evidence="2 3">
    <name type="scientific">Cavenderia fasciculata</name>
    <name type="common">Slime mold</name>
    <name type="synonym">Dictyostelium fasciculatum</name>
    <dbReference type="NCBI Taxonomy" id="261658"/>
    <lineage>
        <taxon>Eukaryota</taxon>
        <taxon>Amoebozoa</taxon>
        <taxon>Evosea</taxon>
        <taxon>Eumycetozoa</taxon>
        <taxon>Dictyostelia</taxon>
        <taxon>Acytosteliales</taxon>
        <taxon>Cavenderiaceae</taxon>
        <taxon>Cavenderia</taxon>
    </lineage>
</organism>
<reference evidence="3" key="1">
    <citation type="journal article" date="2011" name="Genome Res.">
        <title>Phylogeny-wide analysis of social amoeba genomes highlights ancient origins for complex intercellular communication.</title>
        <authorList>
            <person name="Heidel A.J."/>
            <person name="Lawal H.M."/>
            <person name="Felder M."/>
            <person name="Schilde C."/>
            <person name="Helps N.R."/>
            <person name="Tunggal B."/>
            <person name="Rivero F."/>
            <person name="John U."/>
            <person name="Schleicher M."/>
            <person name="Eichinger L."/>
            <person name="Platzer M."/>
            <person name="Noegel A.A."/>
            <person name="Schaap P."/>
            <person name="Gloeckner G."/>
        </authorList>
    </citation>
    <scope>NUCLEOTIDE SEQUENCE [LARGE SCALE GENOMIC DNA]</scope>
    <source>
        <strain evidence="3">SH3</strain>
    </source>
</reference>
<proteinExistence type="predicted"/>
<dbReference type="OrthoDB" id="24276at2759"/>
<evidence type="ECO:0000313" key="2">
    <source>
        <dbReference type="EMBL" id="EGG13499.1"/>
    </source>
</evidence>